<protein>
    <submittedName>
        <fullName evidence="2">Uncharacterized protein</fullName>
    </submittedName>
</protein>
<feature type="compositionally biased region" description="Basic and acidic residues" evidence="1">
    <location>
        <begin position="235"/>
        <end position="257"/>
    </location>
</feature>
<accession>A0ABR3S2L7</accession>
<dbReference type="EMBL" id="JAKIXB020000002">
    <property type="protein sequence ID" value="KAL1610928.1"/>
    <property type="molecule type" value="Genomic_DNA"/>
</dbReference>
<evidence type="ECO:0000313" key="2">
    <source>
        <dbReference type="EMBL" id="KAL1610928.1"/>
    </source>
</evidence>
<feature type="compositionally biased region" description="Low complexity" evidence="1">
    <location>
        <begin position="25"/>
        <end position="35"/>
    </location>
</feature>
<name>A0ABR3S2L7_9PLEO</name>
<dbReference type="PANTHER" id="PTHR38790">
    <property type="entry name" value="2EXR DOMAIN-CONTAINING PROTEIN-RELATED"/>
    <property type="match status" value="1"/>
</dbReference>
<comment type="caution">
    <text evidence="2">The sequence shown here is derived from an EMBL/GenBank/DDBJ whole genome shotgun (WGS) entry which is preliminary data.</text>
</comment>
<feature type="region of interest" description="Disordered" evidence="1">
    <location>
        <begin position="15"/>
        <end position="37"/>
    </location>
</feature>
<evidence type="ECO:0000313" key="3">
    <source>
        <dbReference type="Proteomes" id="UP001521222"/>
    </source>
</evidence>
<evidence type="ECO:0000256" key="1">
    <source>
        <dbReference type="SAM" id="MobiDB-lite"/>
    </source>
</evidence>
<organism evidence="2 3">
    <name type="scientific">Nothophoma quercina</name>
    <dbReference type="NCBI Taxonomy" id="749835"/>
    <lineage>
        <taxon>Eukaryota</taxon>
        <taxon>Fungi</taxon>
        <taxon>Dikarya</taxon>
        <taxon>Ascomycota</taxon>
        <taxon>Pezizomycotina</taxon>
        <taxon>Dothideomycetes</taxon>
        <taxon>Pleosporomycetidae</taxon>
        <taxon>Pleosporales</taxon>
        <taxon>Pleosporineae</taxon>
        <taxon>Didymellaceae</taxon>
        <taxon>Nothophoma</taxon>
    </lineage>
</organism>
<sequence length="312" mass="35415">MTAFKLIKKLFKLKPKSKDGDCNNSSSSSTTSSSSGVAFATRPKLPQHLAAAHNTTSRLLSLPGEIRNRIYIYATYVSISTISVHHHPETIFSLPIFHICHQIRSEAISHLCAAKAFYFDGLVMANEFFDIIGPDAMPDLRVITIRDQEWREQSGRMEEERGELVDWLELAVSLKKLDYIVGGLPFGVDDEQHISSASSPGAKWAFKVRDTVDKENYEEEEEGDLEERSGTLCEDLGRDQPVRNLREQSSKENETREKKVFRVHKVVSLQGKTEEIMMPCRKPGVLRAVEKRRKMEFENANNQEQRLQFGAA</sequence>
<feature type="compositionally biased region" description="Acidic residues" evidence="1">
    <location>
        <begin position="216"/>
        <end position="225"/>
    </location>
</feature>
<dbReference type="Proteomes" id="UP001521222">
    <property type="component" value="Unassembled WGS sequence"/>
</dbReference>
<proteinExistence type="predicted"/>
<keyword evidence="3" id="KW-1185">Reference proteome</keyword>
<reference evidence="2 3" key="1">
    <citation type="submission" date="2024-02" db="EMBL/GenBank/DDBJ databases">
        <title>De novo assembly and annotation of 12 fungi associated with fruit tree decline syndrome in Ontario, Canada.</title>
        <authorList>
            <person name="Sulman M."/>
            <person name="Ellouze W."/>
            <person name="Ilyukhin E."/>
        </authorList>
    </citation>
    <scope>NUCLEOTIDE SEQUENCE [LARGE SCALE GENOMIC DNA]</scope>
    <source>
        <strain evidence="2 3">M97-236</strain>
    </source>
</reference>
<feature type="region of interest" description="Disordered" evidence="1">
    <location>
        <begin position="215"/>
        <end position="257"/>
    </location>
</feature>
<gene>
    <name evidence="2" type="ORF">SLS59_000565</name>
</gene>